<evidence type="ECO:0000313" key="2">
    <source>
        <dbReference type="EMBL" id="PKI64576.1"/>
    </source>
</evidence>
<evidence type="ECO:0000256" key="1">
    <source>
        <dbReference type="SAM" id="MobiDB-lite"/>
    </source>
</evidence>
<evidence type="ECO:0000313" key="3">
    <source>
        <dbReference type="Proteomes" id="UP000233551"/>
    </source>
</evidence>
<dbReference type="EMBL" id="PGOL01000803">
    <property type="protein sequence ID" value="PKI64576.1"/>
    <property type="molecule type" value="Genomic_DNA"/>
</dbReference>
<sequence length="230" mass="26406">MKRTNCTSCFKSLSLSPSSSILFFFFGRTLTLTVTASSSTASSPVDGLPTVRSPITGFLGEDKDLDEPDDDVVDEDNANSASISSCPTMDKIGEELRLVCCKKEGLREAFELQWKEMEEHFDSIAKNLDDRLGILESKEKELGSMERRPKELGNACMEKEKEKELSSMKTWLKEVEAMLASSSLRMPSSSIGAMQWRRRRWRRLGLESDQRRRRRRRRREGRRKERGRQV</sequence>
<dbReference type="Proteomes" id="UP000233551">
    <property type="component" value="Unassembled WGS sequence"/>
</dbReference>
<feature type="compositionally biased region" description="Basic residues" evidence="1">
    <location>
        <begin position="211"/>
        <end position="230"/>
    </location>
</feature>
<comment type="caution">
    <text evidence="2">The sequence shown here is derived from an EMBL/GenBank/DDBJ whole genome shotgun (WGS) entry which is preliminary data.</text>
</comment>
<proteinExistence type="predicted"/>
<accession>A0A2I0KA11</accession>
<dbReference type="AlphaFoldDB" id="A0A2I0KA11"/>
<name>A0A2I0KA11_PUNGR</name>
<feature type="region of interest" description="Disordered" evidence="1">
    <location>
        <begin position="209"/>
        <end position="230"/>
    </location>
</feature>
<protein>
    <submittedName>
        <fullName evidence="2">Uncharacterized protein</fullName>
    </submittedName>
</protein>
<gene>
    <name evidence="2" type="ORF">CRG98_015008</name>
</gene>
<reference evidence="2 3" key="1">
    <citation type="submission" date="2017-11" db="EMBL/GenBank/DDBJ databases">
        <title>De-novo sequencing of pomegranate (Punica granatum L.) genome.</title>
        <authorList>
            <person name="Akparov Z."/>
            <person name="Amiraslanov A."/>
            <person name="Hajiyeva S."/>
            <person name="Abbasov M."/>
            <person name="Kaur K."/>
            <person name="Hamwieh A."/>
            <person name="Solovyev V."/>
            <person name="Salamov A."/>
            <person name="Braich B."/>
            <person name="Kosarev P."/>
            <person name="Mahmoud A."/>
            <person name="Hajiyev E."/>
            <person name="Babayeva S."/>
            <person name="Izzatullayeva V."/>
            <person name="Mammadov A."/>
            <person name="Mammadov A."/>
            <person name="Sharifova S."/>
            <person name="Ojaghi J."/>
            <person name="Eynullazada K."/>
            <person name="Bayramov B."/>
            <person name="Abdulazimova A."/>
            <person name="Shahmuradov I."/>
        </authorList>
    </citation>
    <scope>NUCLEOTIDE SEQUENCE [LARGE SCALE GENOMIC DNA]</scope>
    <source>
        <strain evidence="3">cv. AG2017</strain>
        <tissue evidence="2">Leaf</tissue>
    </source>
</reference>
<organism evidence="2 3">
    <name type="scientific">Punica granatum</name>
    <name type="common">Pomegranate</name>
    <dbReference type="NCBI Taxonomy" id="22663"/>
    <lineage>
        <taxon>Eukaryota</taxon>
        <taxon>Viridiplantae</taxon>
        <taxon>Streptophyta</taxon>
        <taxon>Embryophyta</taxon>
        <taxon>Tracheophyta</taxon>
        <taxon>Spermatophyta</taxon>
        <taxon>Magnoliopsida</taxon>
        <taxon>eudicotyledons</taxon>
        <taxon>Gunneridae</taxon>
        <taxon>Pentapetalae</taxon>
        <taxon>rosids</taxon>
        <taxon>malvids</taxon>
        <taxon>Myrtales</taxon>
        <taxon>Lythraceae</taxon>
        <taxon>Punica</taxon>
    </lineage>
</organism>
<keyword evidence="3" id="KW-1185">Reference proteome</keyword>